<feature type="binding site" evidence="12">
    <location>
        <position position="457"/>
    </location>
    <ligand>
        <name>Mg(2+)</name>
        <dbReference type="ChEBI" id="CHEBI:18420"/>
    </ligand>
</feature>
<dbReference type="AlphaFoldDB" id="A0AAP8PPW8"/>
<dbReference type="Pfam" id="PF02775">
    <property type="entry name" value="TPP_enzyme_C"/>
    <property type="match status" value="1"/>
</dbReference>
<dbReference type="GO" id="GO:0005829">
    <property type="term" value="C:cytosol"/>
    <property type="evidence" value="ECO:0007669"/>
    <property type="project" value="TreeGrafter"/>
</dbReference>
<dbReference type="GO" id="GO:0030976">
    <property type="term" value="F:thiamine pyrophosphate binding"/>
    <property type="evidence" value="ECO:0007669"/>
    <property type="project" value="InterPro"/>
</dbReference>
<dbReference type="SUPFAM" id="SSF52467">
    <property type="entry name" value="DHS-like NAD/FAD-binding domain"/>
    <property type="match status" value="1"/>
</dbReference>
<dbReference type="InterPro" id="IPR012000">
    <property type="entry name" value="Thiamin_PyroP_enz_cen_dom"/>
</dbReference>
<organism evidence="17 18">
    <name type="scientific">Staphylococcus auricularis</name>
    <dbReference type="NCBI Taxonomy" id="29379"/>
    <lineage>
        <taxon>Bacteria</taxon>
        <taxon>Bacillati</taxon>
        <taxon>Bacillota</taxon>
        <taxon>Bacilli</taxon>
        <taxon>Bacillales</taxon>
        <taxon>Staphylococcaceae</taxon>
        <taxon>Staphylococcus</taxon>
    </lineage>
</organism>
<gene>
    <name evidence="17" type="ORF">CD158_07360</name>
</gene>
<keyword evidence="17" id="KW-0670">Pyruvate</keyword>
<dbReference type="GO" id="GO:0000287">
    <property type="term" value="F:magnesium ion binding"/>
    <property type="evidence" value="ECO:0007669"/>
    <property type="project" value="InterPro"/>
</dbReference>
<comment type="caution">
    <text evidence="17">The sequence shown here is derived from an EMBL/GenBank/DDBJ whole genome shotgun (WGS) entry which is preliminary data.</text>
</comment>
<dbReference type="GO" id="GO:0004737">
    <property type="term" value="F:pyruvate decarboxylase activity"/>
    <property type="evidence" value="ECO:0007669"/>
    <property type="project" value="TreeGrafter"/>
</dbReference>
<dbReference type="RefSeq" id="WP_059106333.1">
    <property type="nucleotide sequence ID" value="NZ_AP024589.1"/>
</dbReference>
<dbReference type="FunFam" id="3.40.50.970:FF:000024">
    <property type="entry name" value="Pyruvate decarboxylase isozyme"/>
    <property type="match status" value="1"/>
</dbReference>
<evidence type="ECO:0000256" key="5">
    <source>
        <dbReference type="ARBA" id="ARBA00020054"/>
    </source>
</evidence>
<keyword evidence="7 12" id="KW-0479">Metal-binding</keyword>
<dbReference type="InterPro" id="IPR012110">
    <property type="entry name" value="PDC/IPDC-like"/>
</dbReference>
<evidence type="ECO:0000256" key="13">
    <source>
        <dbReference type="RuleBase" id="RU362132"/>
    </source>
</evidence>
<dbReference type="GO" id="GO:0009234">
    <property type="term" value="P:menaquinone biosynthetic process"/>
    <property type="evidence" value="ECO:0007669"/>
    <property type="project" value="UniProtKB-KW"/>
</dbReference>
<evidence type="ECO:0000259" key="16">
    <source>
        <dbReference type="Pfam" id="PF02776"/>
    </source>
</evidence>
<keyword evidence="10 13" id="KW-0786">Thiamine pyrophosphate</keyword>
<evidence type="ECO:0000256" key="4">
    <source>
        <dbReference type="ARBA" id="ARBA00007812"/>
    </source>
</evidence>
<evidence type="ECO:0000259" key="15">
    <source>
        <dbReference type="Pfam" id="PF02775"/>
    </source>
</evidence>
<dbReference type="FunFam" id="3.40.50.970:FF:000019">
    <property type="entry name" value="Pyruvate decarboxylase isozyme"/>
    <property type="match status" value="1"/>
</dbReference>
<evidence type="ECO:0000256" key="2">
    <source>
        <dbReference type="ARBA" id="ARBA00001964"/>
    </source>
</evidence>
<keyword evidence="8" id="KW-0210">Decarboxylase</keyword>
<dbReference type="GeneID" id="64983033"/>
<comment type="cofactor">
    <cofactor evidence="1">
        <name>a metal cation</name>
        <dbReference type="ChEBI" id="CHEBI:25213"/>
    </cofactor>
</comment>
<dbReference type="CDD" id="cd07038">
    <property type="entry name" value="TPP_PYR_PDC_IPDC_like"/>
    <property type="match status" value="1"/>
</dbReference>
<feature type="domain" description="Thiamine pyrophosphate enzyme TPP-binding" evidence="15">
    <location>
        <begin position="390"/>
        <end position="515"/>
    </location>
</feature>
<dbReference type="InterPro" id="IPR012001">
    <property type="entry name" value="Thiamin_PyroP_enz_TPP-bd_dom"/>
</dbReference>
<evidence type="ECO:0000256" key="3">
    <source>
        <dbReference type="ARBA" id="ARBA00002938"/>
    </source>
</evidence>
<dbReference type="PANTHER" id="PTHR43452:SF30">
    <property type="entry name" value="PYRUVATE DECARBOXYLASE ISOZYME 1-RELATED"/>
    <property type="match status" value="1"/>
</dbReference>
<dbReference type="Gene3D" id="3.40.50.1220">
    <property type="entry name" value="TPP-binding domain"/>
    <property type="match status" value="1"/>
</dbReference>
<evidence type="ECO:0000256" key="11">
    <source>
        <dbReference type="ARBA" id="ARBA00023239"/>
    </source>
</evidence>
<comment type="cofactor">
    <cofactor evidence="2">
        <name>thiamine diphosphate</name>
        <dbReference type="ChEBI" id="CHEBI:58937"/>
    </cofactor>
</comment>
<evidence type="ECO:0000256" key="6">
    <source>
        <dbReference type="ARBA" id="ARBA00022428"/>
    </source>
</evidence>
<evidence type="ECO:0000256" key="1">
    <source>
        <dbReference type="ARBA" id="ARBA00001920"/>
    </source>
</evidence>
<dbReference type="InterPro" id="IPR047213">
    <property type="entry name" value="TPP_PYR_PDC_IPDC-like"/>
</dbReference>
<dbReference type="InterPro" id="IPR029035">
    <property type="entry name" value="DHS-like_NAD/FAD-binding_dom"/>
</dbReference>
<dbReference type="PANTHER" id="PTHR43452">
    <property type="entry name" value="PYRUVATE DECARBOXYLASE"/>
    <property type="match status" value="1"/>
</dbReference>
<name>A0AAP8PPW8_9STAP</name>
<keyword evidence="6" id="KW-0474">Menaquinone biosynthesis</keyword>
<evidence type="ECO:0000256" key="10">
    <source>
        <dbReference type="ARBA" id="ARBA00023052"/>
    </source>
</evidence>
<dbReference type="Proteomes" id="UP000242470">
    <property type="component" value="Unassembled WGS sequence"/>
</dbReference>
<feature type="domain" description="Thiamine pyrophosphate enzyme central" evidence="14">
    <location>
        <begin position="195"/>
        <end position="318"/>
    </location>
</feature>
<evidence type="ECO:0000313" key="17">
    <source>
        <dbReference type="EMBL" id="PNZ66881.1"/>
    </source>
</evidence>
<comment type="cofactor">
    <cofactor evidence="12">
        <name>Mg(2+)</name>
        <dbReference type="ChEBI" id="CHEBI:18420"/>
    </cofactor>
    <text evidence="12">Binds 1 Mg(2+) per subunit.</text>
</comment>
<dbReference type="Gene3D" id="3.40.50.970">
    <property type="match status" value="2"/>
</dbReference>
<dbReference type="EMBL" id="PPQW01000047">
    <property type="protein sequence ID" value="PNZ66881.1"/>
    <property type="molecule type" value="Genomic_DNA"/>
</dbReference>
<dbReference type="Pfam" id="PF02776">
    <property type="entry name" value="TPP_enzyme_N"/>
    <property type="match status" value="1"/>
</dbReference>
<evidence type="ECO:0000256" key="12">
    <source>
        <dbReference type="PIRSR" id="PIRSR036565-2"/>
    </source>
</evidence>
<accession>A0AAP8PPW8</accession>
<feature type="domain" description="Thiamine pyrophosphate enzyme N-terminal TPP-binding" evidence="16">
    <location>
        <begin position="5"/>
        <end position="113"/>
    </location>
</feature>
<dbReference type="SUPFAM" id="SSF52518">
    <property type="entry name" value="Thiamin diphosphate-binding fold (THDP-binding)"/>
    <property type="match status" value="2"/>
</dbReference>
<evidence type="ECO:0000259" key="14">
    <source>
        <dbReference type="Pfam" id="PF00205"/>
    </source>
</evidence>
<dbReference type="GO" id="GO:0000949">
    <property type="term" value="P:aromatic amino acid family catabolic process to alcohol via Ehrlich pathway"/>
    <property type="evidence" value="ECO:0007669"/>
    <property type="project" value="TreeGrafter"/>
</dbReference>
<reference evidence="17 18" key="1">
    <citation type="submission" date="2017-08" db="EMBL/GenBank/DDBJ databases">
        <title>Draft genome sequences of 64 type strains of genus Staph aureus.</title>
        <authorList>
            <person name="Cole K."/>
            <person name="Golubchik T."/>
            <person name="Russell J."/>
            <person name="Foster D."/>
            <person name="Llewelyn M."/>
            <person name="Wilson D."/>
            <person name="Crook D."/>
            <person name="Paul J."/>
        </authorList>
    </citation>
    <scope>NUCLEOTIDE SEQUENCE [LARGE SCALE GENOMIC DNA]</scope>
    <source>
        <strain evidence="17 18">NCTC 12101</strain>
    </source>
</reference>
<proteinExistence type="inferred from homology"/>
<sequence>MKKRIGTYLMDCISTAGVEKIFGVPGDFNLAFLDDIVAHPDVEWVGNTNELNASYAADGYARMKGLSTLVTTFGVGELSAVNGIAGSYAERVPVLAITGAPTTALESAGKYVHHSLGEGTFDDYRNMFKYITAAQGYITPENATTEIPRLINAALAEKRPVHMHLPIDTATTEIEVDAPYQLPEAQTEDVSDYVSAVQQQLEQAKQPVILTGHEINSFGLHEQLEQFVEKTHLPVAQLSLGKSAFNEESEYYMGVYDGEVAEDDLRQYVDGSDLILLIGAKLTDSATAGFSYQFDDANVVNLNHRNFKLGDRVSDEIALPDLLQGLLDIDYVADVSFPDHKAAYDDDYEINDEPLTQQTYFKLMQQFIQPNDVIIADQGTSFFGGYDLTLSANNKFIGQALWGSIGYTLPATLGTQIADPSRRSVLLIGEGSLQLTVQSIATMIRQDIKPVLFVINNDGYTVERKIHGEKKPYNDISMWDYQMLPAVFGGKDTVKVHDVQTSQDLKTAMDTINDDASHMHFVEVKMTKDDAPAKLNKIAKSFANQNK</sequence>
<evidence type="ECO:0000313" key="18">
    <source>
        <dbReference type="Proteomes" id="UP000242470"/>
    </source>
</evidence>
<evidence type="ECO:0000256" key="9">
    <source>
        <dbReference type="ARBA" id="ARBA00022842"/>
    </source>
</evidence>
<keyword evidence="11" id="KW-0456">Lyase</keyword>
<dbReference type="InterPro" id="IPR029061">
    <property type="entry name" value="THDP-binding"/>
</dbReference>
<keyword evidence="9 12" id="KW-0460">Magnesium</keyword>
<feature type="binding site" evidence="12">
    <location>
        <position position="459"/>
    </location>
    <ligand>
        <name>Mg(2+)</name>
        <dbReference type="ChEBI" id="CHEBI:18420"/>
    </ligand>
</feature>
<dbReference type="InterPro" id="IPR047214">
    <property type="entry name" value="TPP_PDC_IPDC"/>
</dbReference>
<dbReference type="PIRSF" id="PIRSF036565">
    <property type="entry name" value="Pyruvt_ip_decrb"/>
    <property type="match status" value="1"/>
</dbReference>
<comment type="similarity">
    <text evidence="4 13">Belongs to the TPP enzyme family.</text>
</comment>
<evidence type="ECO:0000256" key="8">
    <source>
        <dbReference type="ARBA" id="ARBA00022793"/>
    </source>
</evidence>
<dbReference type="CDD" id="cd02005">
    <property type="entry name" value="TPP_PDC_IPDC"/>
    <property type="match status" value="1"/>
</dbReference>
<protein>
    <recommendedName>
        <fullName evidence="5">Alpha-keto-acid decarboxylase</fullName>
    </recommendedName>
</protein>
<evidence type="ECO:0000256" key="7">
    <source>
        <dbReference type="ARBA" id="ARBA00022723"/>
    </source>
</evidence>
<dbReference type="Pfam" id="PF00205">
    <property type="entry name" value="TPP_enzyme_M"/>
    <property type="match status" value="1"/>
</dbReference>
<comment type="function">
    <text evidence="3">Decarboxylates branched-chain and aromatic alpha-keto acids to aldehydes.</text>
</comment>
<dbReference type="InterPro" id="IPR011766">
    <property type="entry name" value="TPP_enzyme_TPP-bd"/>
</dbReference>